<dbReference type="EMBL" id="JBHTBS010000017">
    <property type="protein sequence ID" value="MFC7339453.1"/>
    <property type="molecule type" value="Genomic_DNA"/>
</dbReference>
<reference evidence="2" key="1">
    <citation type="journal article" date="2019" name="Int. J. Syst. Evol. Microbiol.">
        <title>The Global Catalogue of Microorganisms (GCM) 10K type strain sequencing project: providing services to taxonomists for standard genome sequencing and annotation.</title>
        <authorList>
            <consortium name="The Broad Institute Genomics Platform"/>
            <consortium name="The Broad Institute Genome Sequencing Center for Infectious Disease"/>
            <person name="Wu L."/>
            <person name="Ma J."/>
        </authorList>
    </citation>
    <scope>NUCLEOTIDE SEQUENCE [LARGE SCALE GENOMIC DNA]</scope>
    <source>
        <strain evidence="2">CGMCC 4.1467</strain>
    </source>
</reference>
<protein>
    <recommendedName>
        <fullName evidence="3">DUF98 domain-containing protein</fullName>
    </recommendedName>
</protein>
<proteinExistence type="predicted"/>
<dbReference type="SUPFAM" id="SSF64288">
    <property type="entry name" value="Chorismate lyase-like"/>
    <property type="match status" value="1"/>
</dbReference>
<sequence length="179" mass="19929">MTSAPHLPAELDNILSHSHLAVAPLEWLPPEAVPEPYHRLLVHDHDMTSELERFHGDAITLKVIHSEQNENLYLREVTLHTSIEGKPAEYGLIEILLDHFPTELRPKILAGDTPLGAILNQSGLTYHSQPQGFLSVPAESLKVVFKKTPGSAILYGRYNHLIRSDDGSCLARIIEILPT</sequence>
<dbReference type="Proteomes" id="UP001596472">
    <property type="component" value="Unassembled WGS sequence"/>
</dbReference>
<evidence type="ECO:0008006" key="3">
    <source>
        <dbReference type="Google" id="ProtNLM"/>
    </source>
</evidence>
<comment type="caution">
    <text evidence="1">The sequence shown here is derived from an EMBL/GenBank/DDBJ whole genome shotgun (WGS) entry which is preliminary data.</text>
</comment>
<evidence type="ECO:0000313" key="2">
    <source>
        <dbReference type="Proteomes" id="UP001596472"/>
    </source>
</evidence>
<name>A0ABW2LAH9_9BACT</name>
<keyword evidence="2" id="KW-1185">Reference proteome</keyword>
<accession>A0ABW2LAH9</accession>
<gene>
    <name evidence="1" type="ORF">ACFQY0_19830</name>
</gene>
<dbReference type="InterPro" id="IPR028978">
    <property type="entry name" value="Chorismate_lyase_/UTRA_dom_sf"/>
</dbReference>
<organism evidence="1 2">
    <name type="scientific">Haloferula chungangensis</name>
    <dbReference type="NCBI Taxonomy" id="1048331"/>
    <lineage>
        <taxon>Bacteria</taxon>
        <taxon>Pseudomonadati</taxon>
        <taxon>Verrucomicrobiota</taxon>
        <taxon>Verrucomicrobiia</taxon>
        <taxon>Verrucomicrobiales</taxon>
        <taxon>Verrucomicrobiaceae</taxon>
        <taxon>Haloferula</taxon>
    </lineage>
</organism>
<dbReference type="RefSeq" id="WP_379716300.1">
    <property type="nucleotide sequence ID" value="NZ_JBHTBS010000017.1"/>
</dbReference>
<evidence type="ECO:0000313" key="1">
    <source>
        <dbReference type="EMBL" id="MFC7339453.1"/>
    </source>
</evidence>
<dbReference type="Gene3D" id="3.40.1410.10">
    <property type="entry name" value="Chorismate lyase-like"/>
    <property type="match status" value="1"/>
</dbReference>